<dbReference type="EMBL" id="JAUJEA010000009">
    <property type="protein sequence ID" value="MDN5203928.1"/>
    <property type="molecule type" value="Genomic_DNA"/>
</dbReference>
<name>A0ABT8KWE5_9BACT</name>
<evidence type="ECO:0000256" key="1">
    <source>
        <dbReference type="SAM" id="SignalP"/>
    </source>
</evidence>
<dbReference type="Proteomes" id="UP001172082">
    <property type="component" value="Unassembled WGS sequence"/>
</dbReference>
<sequence>MKKTLIMITLVALTACAPRISIHTDFDKAADFKQYKTFNWSSEVDELNKAYPMYDNTLNRKRIKNAIQSELTKRNYQLNDQDPDLLVDFHILVEDKSGTVMHDMGRYRYWRDYELTLYEYKQGTLVIHLVDGGKKQLVWQGSATAVLDEKPTKVEEKINITVAKIFEKYQHSAF</sequence>
<comment type="caution">
    <text evidence="3">The sequence shown here is derived from an EMBL/GenBank/DDBJ whole genome shotgun (WGS) entry which is preliminary data.</text>
</comment>
<dbReference type="Pfam" id="PF13590">
    <property type="entry name" value="DUF4136"/>
    <property type="match status" value="1"/>
</dbReference>
<feature type="signal peptide" evidence="1">
    <location>
        <begin position="1"/>
        <end position="17"/>
    </location>
</feature>
<gene>
    <name evidence="3" type="ORF">QQ008_21225</name>
</gene>
<proteinExistence type="predicted"/>
<evidence type="ECO:0000313" key="4">
    <source>
        <dbReference type="Proteomes" id="UP001172082"/>
    </source>
</evidence>
<protein>
    <submittedName>
        <fullName evidence="3">DUF4136 domain-containing protein</fullName>
    </submittedName>
</protein>
<evidence type="ECO:0000259" key="2">
    <source>
        <dbReference type="Pfam" id="PF13590"/>
    </source>
</evidence>
<dbReference type="Gene3D" id="3.30.160.670">
    <property type="match status" value="1"/>
</dbReference>
<dbReference type="PROSITE" id="PS51257">
    <property type="entry name" value="PROKAR_LIPOPROTEIN"/>
    <property type="match status" value="1"/>
</dbReference>
<keyword evidence="4" id="KW-1185">Reference proteome</keyword>
<feature type="domain" description="DUF4136" evidence="2">
    <location>
        <begin position="23"/>
        <end position="169"/>
    </location>
</feature>
<organism evidence="3 4">
    <name type="scientific">Splendidivirga corallicola</name>
    <dbReference type="NCBI Taxonomy" id="3051826"/>
    <lineage>
        <taxon>Bacteria</taxon>
        <taxon>Pseudomonadati</taxon>
        <taxon>Bacteroidota</taxon>
        <taxon>Cytophagia</taxon>
        <taxon>Cytophagales</taxon>
        <taxon>Splendidivirgaceae</taxon>
        <taxon>Splendidivirga</taxon>
    </lineage>
</organism>
<accession>A0ABT8KWE5</accession>
<feature type="chain" id="PRO_5045527135" evidence="1">
    <location>
        <begin position="18"/>
        <end position="174"/>
    </location>
</feature>
<reference evidence="3" key="1">
    <citation type="submission" date="2023-06" db="EMBL/GenBank/DDBJ databases">
        <title>Genomic of Parafulvivirga corallium.</title>
        <authorList>
            <person name="Wang G."/>
        </authorList>
    </citation>
    <scope>NUCLEOTIDE SEQUENCE</scope>
    <source>
        <strain evidence="3">BMA10</strain>
    </source>
</reference>
<dbReference type="InterPro" id="IPR025411">
    <property type="entry name" value="DUF4136"/>
</dbReference>
<dbReference type="RefSeq" id="WP_346753952.1">
    <property type="nucleotide sequence ID" value="NZ_JAUJEA010000009.1"/>
</dbReference>
<keyword evidence="1" id="KW-0732">Signal</keyword>
<evidence type="ECO:0000313" key="3">
    <source>
        <dbReference type="EMBL" id="MDN5203928.1"/>
    </source>
</evidence>